<reference evidence="1 2" key="1">
    <citation type="journal article" date="2016" name="Proc. Natl. Acad. Sci. U.S.A.">
        <title>Comparative genomics of biotechnologically important yeasts.</title>
        <authorList>
            <person name="Riley R."/>
            <person name="Haridas S."/>
            <person name="Wolfe K.H."/>
            <person name="Lopes M.R."/>
            <person name="Hittinger C.T."/>
            <person name="Goeker M."/>
            <person name="Salamov A.A."/>
            <person name="Wisecaver J.H."/>
            <person name="Long T.M."/>
            <person name="Calvey C.H."/>
            <person name="Aerts A.L."/>
            <person name="Barry K.W."/>
            <person name="Choi C."/>
            <person name="Clum A."/>
            <person name="Coughlan A.Y."/>
            <person name="Deshpande S."/>
            <person name="Douglass A.P."/>
            <person name="Hanson S.J."/>
            <person name="Klenk H.-P."/>
            <person name="LaButti K.M."/>
            <person name="Lapidus A."/>
            <person name="Lindquist E.A."/>
            <person name="Lipzen A.M."/>
            <person name="Meier-Kolthoff J.P."/>
            <person name="Ohm R.A."/>
            <person name="Otillar R.P."/>
            <person name="Pangilinan J.L."/>
            <person name="Peng Y."/>
            <person name="Rokas A."/>
            <person name="Rosa C.A."/>
            <person name="Scheuner C."/>
            <person name="Sibirny A.A."/>
            <person name="Slot J.C."/>
            <person name="Stielow J.B."/>
            <person name="Sun H."/>
            <person name="Kurtzman C.P."/>
            <person name="Blackwell M."/>
            <person name="Grigoriev I.V."/>
            <person name="Jeffries T.W."/>
        </authorList>
    </citation>
    <scope>NUCLEOTIDE SEQUENCE [LARGE SCALE GENOMIC DNA]</scope>
    <source>
        <strain evidence="1 2">NRRL Y-11557</strain>
    </source>
</reference>
<accession>A0A1E3PVF7</accession>
<dbReference type="Proteomes" id="UP000094385">
    <property type="component" value="Unassembled WGS sequence"/>
</dbReference>
<name>A0A1E3PVF7_LIPST</name>
<gene>
    <name evidence="1" type="ORF">LIPSTDRAFT_108321</name>
</gene>
<proteinExistence type="predicted"/>
<protein>
    <submittedName>
        <fullName evidence="1">Uncharacterized protein</fullName>
    </submittedName>
</protein>
<sequence>MWKDKTGGVLVQQYNLPKQARVDVRTYEPALYLHSNSPTPNGTIAQLICPFLRRISKLKDYP</sequence>
<organism evidence="1 2">
    <name type="scientific">Lipomyces starkeyi NRRL Y-11557</name>
    <dbReference type="NCBI Taxonomy" id="675824"/>
    <lineage>
        <taxon>Eukaryota</taxon>
        <taxon>Fungi</taxon>
        <taxon>Dikarya</taxon>
        <taxon>Ascomycota</taxon>
        <taxon>Saccharomycotina</taxon>
        <taxon>Lipomycetes</taxon>
        <taxon>Lipomycetales</taxon>
        <taxon>Lipomycetaceae</taxon>
        <taxon>Lipomyces</taxon>
    </lineage>
</organism>
<dbReference type="AlphaFoldDB" id="A0A1E3PVF7"/>
<evidence type="ECO:0000313" key="2">
    <source>
        <dbReference type="Proteomes" id="UP000094385"/>
    </source>
</evidence>
<dbReference type="EMBL" id="KV454310">
    <property type="protein sequence ID" value="ODQ68827.1"/>
    <property type="molecule type" value="Genomic_DNA"/>
</dbReference>
<evidence type="ECO:0000313" key="1">
    <source>
        <dbReference type="EMBL" id="ODQ68827.1"/>
    </source>
</evidence>
<keyword evidence="2" id="KW-1185">Reference proteome</keyword>